<feature type="transmembrane region" description="Helical" evidence="8">
    <location>
        <begin position="170"/>
        <end position="186"/>
    </location>
</feature>
<dbReference type="Pfam" id="PF13231">
    <property type="entry name" value="PMT_2"/>
    <property type="match status" value="1"/>
</dbReference>
<protein>
    <recommendedName>
        <fullName evidence="9">Glycosyltransferase RgtA/B/C/D-like domain-containing protein</fullName>
    </recommendedName>
</protein>
<dbReference type="EMBL" id="PCWS01000040">
    <property type="protein sequence ID" value="PIR08673.1"/>
    <property type="molecule type" value="Genomic_DNA"/>
</dbReference>
<dbReference type="GO" id="GO:0005886">
    <property type="term" value="C:plasma membrane"/>
    <property type="evidence" value="ECO:0007669"/>
    <property type="project" value="UniProtKB-SubCell"/>
</dbReference>
<reference evidence="10 11" key="1">
    <citation type="submission" date="2017-09" db="EMBL/GenBank/DDBJ databases">
        <title>Depth-based differentiation of microbial function through sediment-hosted aquifers and enrichment of novel symbionts in the deep terrestrial subsurface.</title>
        <authorList>
            <person name="Probst A.J."/>
            <person name="Ladd B."/>
            <person name="Jarett J.K."/>
            <person name="Geller-Mcgrath D.E."/>
            <person name="Sieber C.M."/>
            <person name="Emerson J.B."/>
            <person name="Anantharaman K."/>
            <person name="Thomas B.C."/>
            <person name="Malmstrom R."/>
            <person name="Stieglmeier M."/>
            <person name="Klingl A."/>
            <person name="Woyke T."/>
            <person name="Ryan C.M."/>
            <person name="Banfield J.F."/>
        </authorList>
    </citation>
    <scope>NUCLEOTIDE SEQUENCE [LARGE SCALE GENOMIC DNA]</scope>
    <source>
        <strain evidence="10">CG11_big_fil_rev_8_21_14_0_20_37_11</strain>
    </source>
</reference>
<feature type="transmembrane region" description="Helical" evidence="8">
    <location>
        <begin position="57"/>
        <end position="77"/>
    </location>
</feature>
<comment type="caution">
    <text evidence="10">The sequence shown here is derived from an EMBL/GenBank/DDBJ whole genome shotgun (WGS) entry which is preliminary data.</text>
</comment>
<feature type="transmembrane region" description="Helical" evidence="8">
    <location>
        <begin position="425"/>
        <end position="442"/>
    </location>
</feature>
<evidence type="ECO:0000256" key="8">
    <source>
        <dbReference type="SAM" id="Phobius"/>
    </source>
</evidence>
<organism evidence="10 11">
    <name type="scientific">Candidatus Gottesmanbacteria bacterium CG11_big_fil_rev_8_21_14_0_20_37_11</name>
    <dbReference type="NCBI Taxonomy" id="1974575"/>
    <lineage>
        <taxon>Bacteria</taxon>
        <taxon>Candidatus Gottesmaniibacteriota</taxon>
    </lineage>
</organism>
<comment type="subcellular location">
    <subcellularLocation>
        <location evidence="1">Cell membrane</location>
        <topology evidence="1">Multi-pass membrane protein</topology>
    </subcellularLocation>
</comment>
<dbReference type="GO" id="GO:0016763">
    <property type="term" value="F:pentosyltransferase activity"/>
    <property type="evidence" value="ECO:0007669"/>
    <property type="project" value="TreeGrafter"/>
</dbReference>
<name>A0A2H0NIG2_9BACT</name>
<keyword evidence="4" id="KW-0808">Transferase</keyword>
<sequence>MNRIAFAFSIILGVYIDWNIFRNHYSPLLIYWWLAVIFFLIVSIWKEIKFKSILRRFTKKKILLILLLILPIIVRVANYNPDRMHPDEIITAYFSAKDDLFFSNFFAGIPRDKTQWVSQFPTPFFALQKIFFSVFGESFLTVRLSILPYVFITILMLYLTVRKIFDEKTAYISVIFYSFLSISLFLETLGLMFVSSTAIFMIFLYFAFCYLRNFSSCFAVLIGITAGFCYLFYITSYIALPILVLIFIIAFIKKRKLHVLQNFIISILSMFIVLSPFLINALKFENYFVSRINQVSLLTGSWSGSPERIQKGEKPINIIKENLITSYRSLYFKDIGGHGGYNFGHLAFFEKYSFYLFTSGFVLSLFFLFTKIEIFFIYILLLLSFLTMALSTPPPAFHRLTLAFPFIAIVSSVPFFLMMKLRIPSYVKYTLVILLLSIYIYNNQKYFIRSIKDDQNFEDFKIAEYILKNYPKRNIYVASFPGFGFEKLYYFYSGGKVKNRISTAYHDYYLANFNPNEKYVYVIIFPNDFNSKFAALDNQGRIIEFGSVFSLFVN</sequence>
<keyword evidence="6 8" id="KW-1133">Transmembrane helix</keyword>
<dbReference type="AlphaFoldDB" id="A0A2H0NIG2"/>
<keyword evidence="7 8" id="KW-0472">Membrane</keyword>
<evidence type="ECO:0000313" key="10">
    <source>
        <dbReference type="EMBL" id="PIR08673.1"/>
    </source>
</evidence>
<proteinExistence type="predicted"/>
<gene>
    <name evidence="10" type="ORF">COV53_01805</name>
</gene>
<keyword evidence="5 8" id="KW-0812">Transmembrane</keyword>
<dbReference type="InterPro" id="IPR050297">
    <property type="entry name" value="LipidA_mod_glycosyltrf_83"/>
</dbReference>
<keyword evidence="3" id="KW-0328">Glycosyltransferase</keyword>
<feature type="transmembrane region" description="Helical" evidence="8">
    <location>
        <begin position="26"/>
        <end position="45"/>
    </location>
</feature>
<evidence type="ECO:0000256" key="6">
    <source>
        <dbReference type="ARBA" id="ARBA00022989"/>
    </source>
</evidence>
<dbReference type="InterPro" id="IPR038731">
    <property type="entry name" value="RgtA/B/C-like"/>
</dbReference>
<evidence type="ECO:0000256" key="4">
    <source>
        <dbReference type="ARBA" id="ARBA00022679"/>
    </source>
</evidence>
<feature type="transmembrane region" description="Helical" evidence="8">
    <location>
        <begin position="263"/>
        <end position="282"/>
    </location>
</feature>
<feature type="transmembrane region" description="Helical" evidence="8">
    <location>
        <begin position="352"/>
        <end position="369"/>
    </location>
</feature>
<dbReference type="PANTHER" id="PTHR33908">
    <property type="entry name" value="MANNOSYLTRANSFERASE YKCB-RELATED"/>
    <property type="match status" value="1"/>
</dbReference>
<evidence type="ECO:0000256" key="1">
    <source>
        <dbReference type="ARBA" id="ARBA00004651"/>
    </source>
</evidence>
<feature type="transmembrane region" description="Helical" evidence="8">
    <location>
        <begin position="130"/>
        <end position="158"/>
    </location>
</feature>
<evidence type="ECO:0000256" key="7">
    <source>
        <dbReference type="ARBA" id="ARBA00023136"/>
    </source>
</evidence>
<evidence type="ECO:0000256" key="5">
    <source>
        <dbReference type="ARBA" id="ARBA00022692"/>
    </source>
</evidence>
<evidence type="ECO:0000256" key="2">
    <source>
        <dbReference type="ARBA" id="ARBA00022475"/>
    </source>
</evidence>
<feature type="transmembrane region" description="Helical" evidence="8">
    <location>
        <begin position="218"/>
        <end position="251"/>
    </location>
</feature>
<dbReference type="GO" id="GO:0009103">
    <property type="term" value="P:lipopolysaccharide biosynthetic process"/>
    <property type="evidence" value="ECO:0007669"/>
    <property type="project" value="UniProtKB-ARBA"/>
</dbReference>
<dbReference type="Proteomes" id="UP000230707">
    <property type="component" value="Unassembled WGS sequence"/>
</dbReference>
<evidence type="ECO:0000256" key="3">
    <source>
        <dbReference type="ARBA" id="ARBA00022676"/>
    </source>
</evidence>
<feature type="transmembrane region" description="Helical" evidence="8">
    <location>
        <begin position="375"/>
        <end position="393"/>
    </location>
</feature>
<feature type="domain" description="Glycosyltransferase RgtA/B/C/D-like" evidence="9">
    <location>
        <begin position="124"/>
        <end position="279"/>
    </location>
</feature>
<feature type="transmembrane region" description="Helical" evidence="8">
    <location>
        <begin position="400"/>
        <end position="419"/>
    </location>
</feature>
<dbReference type="PANTHER" id="PTHR33908:SF11">
    <property type="entry name" value="MEMBRANE PROTEIN"/>
    <property type="match status" value="1"/>
</dbReference>
<evidence type="ECO:0000259" key="9">
    <source>
        <dbReference type="Pfam" id="PF13231"/>
    </source>
</evidence>
<keyword evidence="2" id="KW-1003">Cell membrane</keyword>
<accession>A0A2H0NIG2</accession>
<evidence type="ECO:0000313" key="11">
    <source>
        <dbReference type="Proteomes" id="UP000230707"/>
    </source>
</evidence>